<evidence type="ECO:0000256" key="2">
    <source>
        <dbReference type="ARBA" id="ARBA00022475"/>
    </source>
</evidence>
<keyword evidence="3 6" id="KW-0812">Transmembrane</keyword>
<feature type="transmembrane region" description="Helical" evidence="6">
    <location>
        <begin position="41"/>
        <end position="62"/>
    </location>
</feature>
<dbReference type="InterPro" id="IPR037185">
    <property type="entry name" value="EmrE-like"/>
</dbReference>
<comment type="subcellular location">
    <subcellularLocation>
        <location evidence="1">Cell membrane</location>
        <topology evidence="1">Multi-pass membrane protein</topology>
    </subcellularLocation>
</comment>
<keyword evidence="4 6" id="KW-1133">Transmembrane helix</keyword>
<protein>
    <submittedName>
        <fullName evidence="8">EamA-like transporter family protein</fullName>
    </submittedName>
</protein>
<feature type="transmembrane region" description="Helical" evidence="6">
    <location>
        <begin position="278"/>
        <end position="296"/>
    </location>
</feature>
<dbReference type="PATRIC" id="fig|279113.9.peg.1718"/>
<evidence type="ECO:0000313" key="8">
    <source>
        <dbReference type="EMBL" id="AMP04104.1"/>
    </source>
</evidence>
<proteinExistence type="predicted"/>
<dbReference type="PANTHER" id="PTHR42920:SF5">
    <property type="entry name" value="EAMA DOMAIN-CONTAINING PROTEIN"/>
    <property type="match status" value="1"/>
</dbReference>
<dbReference type="InterPro" id="IPR000620">
    <property type="entry name" value="EamA_dom"/>
</dbReference>
<dbReference type="PANTHER" id="PTHR42920">
    <property type="entry name" value="OS03G0707200 PROTEIN-RELATED"/>
    <property type="match status" value="1"/>
</dbReference>
<evidence type="ECO:0000256" key="3">
    <source>
        <dbReference type="ARBA" id="ARBA00022692"/>
    </source>
</evidence>
<feature type="transmembrane region" description="Helical" evidence="6">
    <location>
        <begin position="253"/>
        <end position="272"/>
    </location>
</feature>
<evidence type="ECO:0000313" key="9">
    <source>
        <dbReference type="Proteomes" id="UP000074561"/>
    </source>
</evidence>
<dbReference type="SUPFAM" id="SSF103481">
    <property type="entry name" value="Multidrug resistance efflux transporter EmrE"/>
    <property type="match status" value="2"/>
</dbReference>
<feature type="domain" description="EamA" evidence="7">
    <location>
        <begin position="156"/>
        <end position="294"/>
    </location>
</feature>
<keyword evidence="2" id="KW-1003">Cell membrane</keyword>
<dbReference type="OrthoDB" id="7158585at2"/>
<dbReference type="Gene3D" id="1.10.3730.20">
    <property type="match status" value="1"/>
</dbReference>
<evidence type="ECO:0000256" key="5">
    <source>
        <dbReference type="ARBA" id="ARBA00023136"/>
    </source>
</evidence>
<dbReference type="InterPro" id="IPR051258">
    <property type="entry name" value="Diverse_Substrate_Transporter"/>
</dbReference>
<evidence type="ECO:0000256" key="6">
    <source>
        <dbReference type="SAM" id="Phobius"/>
    </source>
</evidence>
<feature type="transmembrane region" description="Helical" evidence="6">
    <location>
        <begin position="186"/>
        <end position="208"/>
    </location>
</feature>
<dbReference type="Pfam" id="PF00892">
    <property type="entry name" value="EamA"/>
    <property type="match status" value="2"/>
</dbReference>
<dbReference type="KEGG" id="cpra:CPter91_1731"/>
<sequence>MQAPTSASAVPPKKIWIADLLLLLVAVVWGSSYGVAKQALAFYPVLGFLALRFGMTFLLLLPSLHQLAQPQGRAALRAGLPLGAILLAILTCETFGVALTKASNAAFLISLCVVFTPLAEWLLMARRPAANAFVMAFVSLSGTWLLTYGSSLTFSLGDGLMLAAALLRAVMVCMTKRLTQNRSMSTLALTAVQSGVVGLGCLLIAGLFMQGGLPSLPHAAGFWMATLYLVLFCTIFAFFAQNYAVRQSDPTRVSLLMGSEPVFGALFAAFWLGEQLSVLAWVGGALIVAASLWASLPRSIFIARLAK</sequence>
<name>A0A127Q247_9BURK</name>
<evidence type="ECO:0000256" key="4">
    <source>
        <dbReference type="ARBA" id="ARBA00022989"/>
    </source>
</evidence>
<organism evidence="8 9">
    <name type="scientific">Collimonas pratensis</name>
    <dbReference type="NCBI Taxonomy" id="279113"/>
    <lineage>
        <taxon>Bacteria</taxon>
        <taxon>Pseudomonadati</taxon>
        <taxon>Pseudomonadota</taxon>
        <taxon>Betaproteobacteria</taxon>
        <taxon>Burkholderiales</taxon>
        <taxon>Oxalobacteraceae</taxon>
        <taxon>Collimonas</taxon>
    </lineage>
</organism>
<dbReference type="STRING" id="279113.CPter91_1731"/>
<dbReference type="GO" id="GO:0005886">
    <property type="term" value="C:plasma membrane"/>
    <property type="evidence" value="ECO:0007669"/>
    <property type="project" value="UniProtKB-SubCell"/>
</dbReference>
<evidence type="ECO:0000256" key="1">
    <source>
        <dbReference type="ARBA" id="ARBA00004651"/>
    </source>
</evidence>
<gene>
    <name evidence="8" type="ORF">CPter91_1731</name>
</gene>
<evidence type="ECO:0000259" key="7">
    <source>
        <dbReference type="Pfam" id="PF00892"/>
    </source>
</evidence>
<dbReference type="AlphaFoldDB" id="A0A127Q247"/>
<feature type="transmembrane region" description="Helical" evidence="6">
    <location>
        <begin position="74"/>
        <end position="99"/>
    </location>
</feature>
<reference evidence="8 9" key="1">
    <citation type="submission" date="2015-11" db="EMBL/GenBank/DDBJ databases">
        <title>Exploring the genomic traits of fungus-feeding bacterial genus Collimonas.</title>
        <authorList>
            <person name="Song C."/>
            <person name="Schmidt R."/>
            <person name="de Jager V."/>
            <person name="Krzyzanowska D."/>
            <person name="Jongedijk E."/>
            <person name="Cankar K."/>
            <person name="Beekwilder J."/>
            <person name="van Veen A."/>
            <person name="de Boer W."/>
            <person name="van Veen J.A."/>
            <person name="Garbeva P."/>
        </authorList>
    </citation>
    <scope>NUCLEOTIDE SEQUENCE [LARGE SCALE GENOMIC DNA]</scope>
    <source>
        <strain evidence="8 9">Ter91</strain>
    </source>
</reference>
<accession>A0A127Q247</accession>
<feature type="transmembrane region" description="Helical" evidence="6">
    <location>
        <begin position="105"/>
        <end position="123"/>
    </location>
</feature>
<dbReference type="EMBL" id="CP013234">
    <property type="protein sequence ID" value="AMP04104.1"/>
    <property type="molecule type" value="Genomic_DNA"/>
</dbReference>
<feature type="transmembrane region" description="Helical" evidence="6">
    <location>
        <begin position="220"/>
        <end position="241"/>
    </location>
</feature>
<feature type="transmembrane region" description="Helical" evidence="6">
    <location>
        <begin position="154"/>
        <end position="174"/>
    </location>
</feature>
<keyword evidence="5 6" id="KW-0472">Membrane</keyword>
<feature type="transmembrane region" description="Helical" evidence="6">
    <location>
        <begin position="15"/>
        <end position="35"/>
    </location>
</feature>
<dbReference type="RefSeq" id="WP_061939157.1">
    <property type="nucleotide sequence ID" value="NZ_CP013234.1"/>
</dbReference>
<feature type="domain" description="EamA" evidence="7">
    <location>
        <begin position="17"/>
        <end position="147"/>
    </location>
</feature>
<dbReference type="Proteomes" id="UP000074561">
    <property type="component" value="Chromosome"/>
</dbReference>